<proteinExistence type="predicted"/>
<feature type="transmembrane region" description="Helical" evidence="1">
    <location>
        <begin position="72"/>
        <end position="95"/>
    </location>
</feature>
<sequence length="113" mass="12141">MIGPNTFIYIALIAGVLFTIYSLCLMRSLPLLAELFSLMLSAAAAYSGVELCYAVLEGSKKLGDFQDQKLTIVLGSVAVFWVALLTAINLVKGVAGRAEIQKKMSVVPQQENA</sequence>
<dbReference type="Proteomes" id="UP000814074">
    <property type="component" value="Unassembled WGS sequence"/>
</dbReference>
<gene>
    <name evidence="2" type="ORF">GIW47_24925</name>
</gene>
<reference evidence="2 3" key="1">
    <citation type="submission" date="2019-11" db="EMBL/GenBank/DDBJ databases">
        <title>Epiphytic Pseudomonas syringae from cherry orchards.</title>
        <authorList>
            <person name="Hulin M.T."/>
        </authorList>
    </citation>
    <scope>NUCLEOTIDE SEQUENCE [LARGE SCALE GENOMIC DNA]</scope>
    <source>
        <strain evidence="2 3">PA-6-3B</strain>
    </source>
</reference>
<evidence type="ECO:0000313" key="3">
    <source>
        <dbReference type="Proteomes" id="UP000814074"/>
    </source>
</evidence>
<comment type="caution">
    <text evidence="2">The sequence shown here is derived from an EMBL/GenBank/DDBJ whole genome shotgun (WGS) entry which is preliminary data.</text>
</comment>
<evidence type="ECO:0000256" key="1">
    <source>
        <dbReference type="SAM" id="Phobius"/>
    </source>
</evidence>
<name>A0ABS9FWE0_9PSED</name>
<dbReference type="EMBL" id="WKDU01000041">
    <property type="protein sequence ID" value="MCF5155848.1"/>
    <property type="molecule type" value="Genomic_DNA"/>
</dbReference>
<feature type="transmembrane region" description="Helical" evidence="1">
    <location>
        <begin position="6"/>
        <end position="24"/>
    </location>
</feature>
<organism evidence="2 3">
    <name type="scientific">Pseudomonas lactis</name>
    <dbReference type="NCBI Taxonomy" id="1615674"/>
    <lineage>
        <taxon>Bacteria</taxon>
        <taxon>Pseudomonadati</taxon>
        <taxon>Pseudomonadota</taxon>
        <taxon>Gammaproteobacteria</taxon>
        <taxon>Pseudomonadales</taxon>
        <taxon>Pseudomonadaceae</taxon>
        <taxon>Pseudomonas</taxon>
    </lineage>
</organism>
<protein>
    <submittedName>
        <fullName evidence="2">Uncharacterized protein</fullName>
    </submittedName>
</protein>
<accession>A0ABS9FWE0</accession>
<evidence type="ECO:0000313" key="2">
    <source>
        <dbReference type="EMBL" id="MCF5155848.1"/>
    </source>
</evidence>
<keyword evidence="1" id="KW-0812">Transmembrane</keyword>
<keyword evidence="1" id="KW-1133">Transmembrane helix</keyword>
<keyword evidence="1" id="KW-0472">Membrane</keyword>
<dbReference type="RefSeq" id="WP_008020240.1">
    <property type="nucleotide sequence ID" value="NZ_JAEHTJ010000006.1"/>
</dbReference>
<keyword evidence="3" id="KW-1185">Reference proteome</keyword>